<feature type="compositionally biased region" description="Basic residues" evidence="3">
    <location>
        <begin position="1006"/>
        <end position="1015"/>
    </location>
</feature>
<evidence type="ECO:0000313" key="5">
    <source>
        <dbReference type="EMBL" id="EFN79505.1"/>
    </source>
</evidence>
<dbReference type="PROSITE" id="PS50014">
    <property type="entry name" value="BROMODOMAIN_2"/>
    <property type="match status" value="1"/>
</dbReference>
<sequence length="1623" mass="181197">MNRKLYQQAVERGLSFEIQYADLLQPETRKMAIYYSHLFYSYGKSRILTSSTTSSVYQQLQQQQPQRQILYAPISKPMMTLQPCGTSLHPSCVYPTVQPHVDSSNPAPIHVQGKNNRWHTKNKTSRGQQYYQQQQQQQFSYPKPMMLLDQPTSNVPSIVPPSTTSFLVASSTFTHGPLPSEHYNNTSGVTHLLPQPYFKSPDMQQTFCLIQDRQNVQRQQQHPIQASYYNISAANACSLQTVNASSSFPLANINPYSSMATYTNNQFSASVQSPPFFSTSPVTGLVFAPTRDKTLPLSTLEFSSFKHSASKTPSICESRVIPIGPNDNTSGWPPESETSSKNSYDLPIISNNKSLEAADCSLQKTISTVAKTDEEHYSDASSASFDFTIEAEKMVSALCNTTSSNDLSKEESKTTKTDSTPFSGAGDNVSNKTAWFTDFCSEYENGMSIGVQTDDPCADRSQYPELIRKTAYRGCTEAELVLGSSDSLRTDPKRDWLTCLASATKTAITKSSTCIPVFGGDRVFVDDLINALLRISNGWLSLDNYLNKQHFPNLLDRLDPEFIRCFHTWEVSTYELLKKIVQAFGKFGENDEASASDVEHKCKETCGSSSFPGDVSLYINYDLFTLLHPANSFLQQDAIERVSCRETPQNVTTTPLLSSLYSFRYNSGQQEQHSASQKESKLRSKWTIIENPSSVINTTKSVANIPVSYNDNLTSKFRVKDTFSSKKYGFTQKSLNAEFCQLRNKVMESNADVTKDRRQDYVLEAKPLTFTDNTESIRPQSPAISNPISYRGLYAQNCVSFKFPGQSDSSYLTANPDPILTYEGTNYSLPMNSYSIADSTSRMSKNPEQLYRIKSASANAVYVDKSQIDQVELPAVPRNKVTLLSQIEPRTFDKESEEMAANLSAWFASMRNAQLPTAVSSFEEASAQRLFTKQEMPKHSSGGPKQSQIDANRQFQALQNLPNIQSTPWAAGNFISGRSRVQHVTEEYDSSEDVRVYMKPGSYNVPKKRHQRRPNRRPDNNSRNLHTSNHHHNVCANKTKNLPMLTSSTPLSHLNAPALSANISNATLIKTSFPSASQLPAPLFDLENSPGILKRTEPQIAHRDVTWKAACASAEILLEALNVKDCADTSRKIDRERSTEKDDKTEDNGGALPSTSQQGDPKSTKRADVDCATSYEASEDDSGSTCRLSPSTSVVSVPQSCNNENALGTKTNVKTDSWLIRTLNNASIAGKQRRRKDSIDRGSSESSSSSVIADVKPDQLALSSTADTDLKIPATISDSEYPAIFSREHITCSFPINCETSAKESEGHVGRATYSETVRRSIRSDNAYLSRKDSYKTCTSNVPVSCGTMIPIPGRKCQRKDPEQSYQLLHKSQKSIGKKSARNVDSNEVQLEEESCAKVGNVKSCRVTSKSISSSTTKTYVKKKDLEHSESALKCINKSGDRGWSVWYSSRRKQNLSPLALSKLEIIHQAVWQMDEAKVFKYPTSCGDKDGQFVPTGMTDNYCKNVKSPMFFEIVDYKLKNRAYHKVEHALKDFRRIIQTARLYYQHDEERTKKLEVLSKKLEDLLEEHFGNWDLGSIIGSPREDATVRCKTSGQKLITGRYDSVKKNSTSLSIAEEHTLLLH</sequence>
<accession>E2BXU8</accession>
<feature type="region of interest" description="Disordered" evidence="3">
    <location>
        <begin position="1132"/>
        <end position="1208"/>
    </location>
</feature>
<dbReference type="SUPFAM" id="SSF47370">
    <property type="entry name" value="Bromodomain"/>
    <property type="match status" value="1"/>
</dbReference>
<feature type="region of interest" description="Disordered" evidence="3">
    <location>
        <begin position="320"/>
        <end position="343"/>
    </location>
</feature>
<evidence type="ECO:0000259" key="4">
    <source>
        <dbReference type="PROSITE" id="PS50014"/>
    </source>
</evidence>
<protein>
    <recommendedName>
        <fullName evidence="4">Bromo domain-containing protein</fullName>
    </recommendedName>
</protein>
<feature type="compositionally biased region" description="Basic and acidic residues" evidence="3">
    <location>
        <begin position="1132"/>
        <end position="1147"/>
    </location>
</feature>
<dbReference type="OMA" id="WFASMRN"/>
<dbReference type="InterPro" id="IPR001487">
    <property type="entry name" value="Bromodomain"/>
</dbReference>
<dbReference type="Gene3D" id="1.20.920.10">
    <property type="entry name" value="Bromodomain-like"/>
    <property type="match status" value="1"/>
</dbReference>
<dbReference type="Pfam" id="PF00439">
    <property type="entry name" value="Bromodomain"/>
    <property type="match status" value="1"/>
</dbReference>
<dbReference type="OrthoDB" id="1742084at2759"/>
<feature type="region of interest" description="Disordered" evidence="3">
    <location>
        <begin position="1229"/>
        <end position="1252"/>
    </location>
</feature>
<feature type="compositionally biased region" description="Basic and acidic residues" evidence="3">
    <location>
        <begin position="407"/>
        <end position="416"/>
    </location>
</feature>
<evidence type="ECO:0000313" key="6">
    <source>
        <dbReference type="Proteomes" id="UP000008237"/>
    </source>
</evidence>
<feature type="domain" description="Bromo" evidence="4">
    <location>
        <begin position="1472"/>
        <end position="1552"/>
    </location>
</feature>
<feature type="region of interest" description="Disordered" evidence="3">
    <location>
        <begin position="402"/>
        <end position="424"/>
    </location>
</feature>
<keyword evidence="6" id="KW-1185">Reference proteome</keyword>
<evidence type="ECO:0000256" key="2">
    <source>
        <dbReference type="PROSITE-ProRule" id="PRU00035"/>
    </source>
</evidence>
<proteinExistence type="predicted"/>
<organism evidence="6">
    <name type="scientific">Harpegnathos saltator</name>
    <name type="common">Jerdon's jumping ant</name>
    <dbReference type="NCBI Taxonomy" id="610380"/>
    <lineage>
        <taxon>Eukaryota</taxon>
        <taxon>Metazoa</taxon>
        <taxon>Ecdysozoa</taxon>
        <taxon>Arthropoda</taxon>
        <taxon>Hexapoda</taxon>
        <taxon>Insecta</taxon>
        <taxon>Pterygota</taxon>
        <taxon>Neoptera</taxon>
        <taxon>Endopterygota</taxon>
        <taxon>Hymenoptera</taxon>
        <taxon>Apocrita</taxon>
        <taxon>Aculeata</taxon>
        <taxon>Formicoidea</taxon>
        <taxon>Formicidae</taxon>
        <taxon>Ponerinae</taxon>
        <taxon>Ponerini</taxon>
        <taxon>Harpegnathos</taxon>
    </lineage>
</organism>
<feature type="compositionally biased region" description="Low complexity" evidence="3">
    <location>
        <begin position="1189"/>
        <end position="1200"/>
    </location>
</feature>
<dbReference type="STRING" id="610380.E2BXU8"/>
<feature type="compositionally biased region" description="Polar residues" evidence="3">
    <location>
        <begin position="326"/>
        <end position="343"/>
    </location>
</feature>
<dbReference type="Proteomes" id="UP000008237">
    <property type="component" value="Unassembled WGS sequence"/>
</dbReference>
<dbReference type="InterPro" id="IPR036427">
    <property type="entry name" value="Bromodomain-like_sf"/>
</dbReference>
<dbReference type="EMBL" id="GL451314">
    <property type="protein sequence ID" value="EFN79505.1"/>
    <property type="molecule type" value="Genomic_DNA"/>
</dbReference>
<evidence type="ECO:0000256" key="1">
    <source>
        <dbReference type="ARBA" id="ARBA00023117"/>
    </source>
</evidence>
<feature type="region of interest" description="Disordered" evidence="3">
    <location>
        <begin position="986"/>
        <end position="1030"/>
    </location>
</feature>
<keyword evidence="1 2" id="KW-0103">Bromodomain</keyword>
<reference evidence="5 6" key="1">
    <citation type="journal article" date="2010" name="Science">
        <title>Genomic comparison of the ants Camponotus floridanus and Harpegnathos saltator.</title>
        <authorList>
            <person name="Bonasio R."/>
            <person name="Zhang G."/>
            <person name="Ye C."/>
            <person name="Mutti N.S."/>
            <person name="Fang X."/>
            <person name="Qin N."/>
            <person name="Donahue G."/>
            <person name="Yang P."/>
            <person name="Li Q."/>
            <person name="Li C."/>
            <person name="Zhang P."/>
            <person name="Huang Z."/>
            <person name="Berger S.L."/>
            <person name="Reinberg D."/>
            <person name="Wang J."/>
            <person name="Liebig J."/>
        </authorList>
    </citation>
    <scope>NUCLEOTIDE SEQUENCE [LARGE SCALE GENOMIC DNA]</scope>
    <source>
        <strain evidence="5 6">R22 G/1</strain>
    </source>
</reference>
<evidence type="ECO:0000256" key="3">
    <source>
        <dbReference type="SAM" id="MobiDB-lite"/>
    </source>
</evidence>
<gene>
    <name evidence="5" type="ORF">EAI_12462</name>
</gene>
<dbReference type="InParanoid" id="E2BXU8"/>
<name>E2BXU8_HARSA</name>